<keyword evidence="2" id="KW-1185">Reference proteome</keyword>
<sequence>MNAGAPAGTLPPQVREGLARMEMDGVHFAPVRHHSPACALALQAMVRELRPAAILVEGPDSFDALLPLLHDERTRPPVAILSQADGAAGMRSAFFPFCDYSPEWVALRLARESGAEFAFIDLAWQARGADDGEDDGEDAAVDEQARSLMAERYLAHSAYLAALARASGCRSQDELWDHLFELRPPSALRDWRTLFGDIFAYCALARTDYEAEVLEADGSLARERHMANHVRRRHSALRAAGNSGAIVVVSGGFHTLALQQMLAAPAPAPAPGQHGRAAGAGDWLIRYSFDRLDALNGYAAGMTSPAWHQWVWDSAQAGPEGPHLDRVAADALARFARQGRERGLLQLSTADVQAGVLQALRLAALRGHAGPGREDVLDALRSCFVKDAIDEGTAGLAQDLRSFLGGTALGDIPPSAGSPPLLEDARRRALAQRVRLDDSAPRTVRLDLYRKEGHRVRSRFLHLMDYLGTGLGRWQGGPDFLAGIRLELLVEEWTVAWTPLVEARLIELATDGATLPEVALARLRREEAALADQGQGRCAGAAVKLLTRACLVGLQPRLPHLLDLLARHLAEDPDIASVTSCAHQLLSLWRAREPLGVQDDAGVHALLQLAWASSLALLPGLAAVKPEQEAAAVRTLIDLRAIGLALADPAQEEAWTTALGRLAAAPGVPGIGLAAGALLFLGGAWSGAQLTSVLGAHFGPGAEPGGAVRALGGLMAAAPELLLTQPGLQADLDRIMAGWDEAAFLAYLPDLRLAFAQLKPPETARLAEALARTHAGLDEALSTVQYGMSEDDMAAGAALQAALAQCLARDGLSEWADEWLAGAAP</sequence>
<name>A0ABW0L3U7_9BURK</name>
<dbReference type="InterPro" id="IPR043737">
    <property type="entry name" value="DUF5682"/>
</dbReference>
<evidence type="ECO:0000313" key="2">
    <source>
        <dbReference type="Proteomes" id="UP001596050"/>
    </source>
</evidence>
<dbReference type="RefSeq" id="WP_379783135.1">
    <property type="nucleotide sequence ID" value="NZ_JBHSMU010000010.1"/>
</dbReference>
<dbReference type="Pfam" id="PF18934">
    <property type="entry name" value="DUF5682"/>
    <property type="match status" value="1"/>
</dbReference>
<dbReference type="EMBL" id="JBHSMU010000010">
    <property type="protein sequence ID" value="MFC5460349.1"/>
    <property type="molecule type" value="Genomic_DNA"/>
</dbReference>
<evidence type="ECO:0000313" key="1">
    <source>
        <dbReference type="EMBL" id="MFC5460349.1"/>
    </source>
</evidence>
<protein>
    <submittedName>
        <fullName evidence="1">DUF5682 family protein</fullName>
    </submittedName>
</protein>
<reference evidence="2" key="1">
    <citation type="journal article" date="2019" name="Int. J. Syst. Evol. Microbiol.">
        <title>The Global Catalogue of Microorganisms (GCM) 10K type strain sequencing project: providing services to taxonomists for standard genome sequencing and annotation.</title>
        <authorList>
            <consortium name="The Broad Institute Genomics Platform"/>
            <consortium name="The Broad Institute Genome Sequencing Center for Infectious Disease"/>
            <person name="Wu L."/>
            <person name="Ma J."/>
        </authorList>
    </citation>
    <scope>NUCLEOTIDE SEQUENCE [LARGE SCALE GENOMIC DNA]</scope>
    <source>
        <strain evidence="2">KACC 12649</strain>
    </source>
</reference>
<dbReference type="Proteomes" id="UP001596050">
    <property type="component" value="Unassembled WGS sequence"/>
</dbReference>
<gene>
    <name evidence="1" type="ORF">ACFPN5_11090</name>
</gene>
<organism evidence="1 2">
    <name type="scientific">Massilia niabensis</name>
    <dbReference type="NCBI Taxonomy" id="544910"/>
    <lineage>
        <taxon>Bacteria</taxon>
        <taxon>Pseudomonadati</taxon>
        <taxon>Pseudomonadota</taxon>
        <taxon>Betaproteobacteria</taxon>
        <taxon>Burkholderiales</taxon>
        <taxon>Oxalobacteraceae</taxon>
        <taxon>Telluria group</taxon>
        <taxon>Massilia</taxon>
    </lineage>
</organism>
<comment type="caution">
    <text evidence="1">The sequence shown here is derived from an EMBL/GenBank/DDBJ whole genome shotgun (WGS) entry which is preliminary data.</text>
</comment>
<accession>A0ABW0L3U7</accession>
<proteinExistence type="predicted"/>